<evidence type="ECO:0000313" key="6">
    <source>
        <dbReference type="EMBL" id="KAK1767601.1"/>
    </source>
</evidence>
<keyword evidence="7" id="KW-1185">Reference proteome</keyword>
<dbReference type="PANTHER" id="PTHR35897:SF1">
    <property type="entry name" value="METHYLTRANSFERASE AUSD"/>
    <property type="match status" value="1"/>
</dbReference>
<evidence type="ECO:0000313" key="7">
    <source>
        <dbReference type="Proteomes" id="UP001244011"/>
    </source>
</evidence>
<name>A0AAJ0C4M8_9PEZI</name>
<organism evidence="6 7">
    <name type="scientific">Phialemonium atrogriseum</name>
    <dbReference type="NCBI Taxonomy" id="1093897"/>
    <lineage>
        <taxon>Eukaryota</taxon>
        <taxon>Fungi</taxon>
        <taxon>Dikarya</taxon>
        <taxon>Ascomycota</taxon>
        <taxon>Pezizomycotina</taxon>
        <taxon>Sordariomycetes</taxon>
        <taxon>Sordariomycetidae</taxon>
        <taxon>Cephalothecales</taxon>
        <taxon>Cephalothecaceae</taxon>
        <taxon>Phialemonium</taxon>
    </lineage>
</organism>
<protein>
    <recommendedName>
        <fullName evidence="5">Methyltransferase domain-containing protein</fullName>
    </recommendedName>
</protein>
<dbReference type="RefSeq" id="XP_060283814.1">
    <property type="nucleotide sequence ID" value="XM_060430554.1"/>
</dbReference>
<comment type="caution">
    <text evidence="6">The sequence shown here is derived from an EMBL/GenBank/DDBJ whole genome shotgun (WGS) entry which is preliminary data.</text>
</comment>
<dbReference type="AlphaFoldDB" id="A0AAJ0C4M8"/>
<evidence type="ECO:0000256" key="3">
    <source>
        <dbReference type="ARBA" id="ARBA00022691"/>
    </source>
</evidence>
<dbReference type="PANTHER" id="PTHR35897">
    <property type="entry name" value="METHYLTRANSFERASE AUSD"/>
    <property type="match status" value="1"/>
</dbReference>
<dbReference type="Proteomes" id="UP001244011">
    <property type="component" value="Unassembled WGS sequence"/>
</dbReference>
<dbReference type="Pfam" id="PF13649">
    <property type="entry name" value="Methyltransf_25"/>
    <property type="match status" value="1"/>
</dbReference>
<dbReference type="Gene3D" id="3.40.50.150">
    <property type="entry name" value="Vaccinia Virus protein VP39"/>
    <property type="match status" value="1"/>
</dbReference>
<dbReference type="SUPFAM" id="SSF53335">
    <property type="entry name" value="S-adenosyl-L-methionine-dependent methyltransferases"/>
    <property type="match status" value="1"/>
</dbReference>
<accession>A0AAJ0C4M8</accession>
<evidence type="ECO:0000256" key="2">
    <source>
        <dbReference type="ARBA" id="ARBA00022679"/>
    </source>
</evidence>
<evidence type="ECO:0000256" key="4">
    <source>
        <dbReference type="ARBA" id="ARBA00038314"/>
    </source>
</evidence>
<feature type="domain" description="Methyltransferase" evidence="5">
    <location>
        <begin position="97"/>
        <end position="199"/>
    </location>
</feature>
<dbReference type="EMBL" id="MU839008">
    <property type="protein sequence ID" value="KAK1767601.1"/>
    <property type="molecule type" value="Genomic_DNA"/>
</dbReference>
<dbReference type="InterPro" id="IPR051654">
    <property type="entry name" value="Meroterpenoid_MTases"/>
</dbReference>
<keyword evidence="3" id="KW-0949">S-adenosyl-L-methionine</keyword>
<gene>
    <name evidence="6" type="ORF">QBC33DRAFT_569922</name>
</gene>
<dbReference type="GO" id="GO:0016740">
    <property type="term" value="F:transferase activity"/>
    <property type="evidence" value="ECO:0007669"/>
    <property type="project" value="UniProtKB-KW"/>
</dbReference>
<comment type="pathway">
    <text evidence="1">Secondary metabolite biosynthesis.</text>
</comment>
<reference evidence="6" key="1">
    <citation type="submission" date="2023-06" db="EMBL/GenBank/DDBJ databases">
        <title>Genome-scale phylogeny and comparative genomics of the fungal order Sordariales.</title>
        <authorList>
            <consortium name="Lawrence Berkeley National Laboratory"/>
            <person name="Hensen N."/>
            <person name="Bonometti L."/>
            <person name="Westerberg I."/>
            <person name="Brannstrom I.O."/>
            <person name="Guillou S."/>
            <person name="Cros-Aarteil S."/>
            <person name="Calhoun S."/>
            <person name="Haridas S."/>
            <person name="Kuo A."/>
            <person name="Mondo S."/>
            <person name="Pangilinan J."/>
            <person name="Riley R."/>
            <person name="Labutti K."/>
            <person name="Andreopoulos B."/>
            <person name="Lipzen A."/>
            <person name="Chen C."/>
            <person name="Yanf M."/>
            <person name="Daum C."/>
            <person name="Ng V."/>
            <person name="Clum A."/>
            <person name="Steindorff A."/>
            <person name="Ohm R."/>
            <person name="Martin F."/>
            <person name="Silar P."/>
            <person name="Natvig D."/>
            <person name="Lalanne C."/>
            <person name="Gautier V."/>
            <person name="Ament-Velasquez S.L."/>
            <person name="Kruys A."/>
            <person name="Hutchinson M.I."/>
            <person name="Powell A.J."/>
            <person name="Barry K."/>
            <person name="Miller A.N."/>
            <person name="Grigoriev I.V."/>
            <person name="Debuchy R."/>
            <person name="Gladieux P."/>
            <person name="Thoren M.H."/>
            <person name="Johannesson H."/>
        </authorList>
    </citation>
    <scope>NUCLEOTIDE SEQUENCE</scope>
    <source>
        <strain evidence="6">8032-3</strain>
    </source>
</reference>
<comment type="similarity">
    <text evidence="4">Belongs to the class I-like SAM-binding methyltransferase superfamily.</text>
</comment>
<proteinExistence type="inferred from homology"/>
<keyword evidence="2" id="KW-0808">Transferase</keyword>
<dbReference type="InterPro" id="IPR029063">
    <property type="entry name" value="SAM-dependent_MTases_sf"/>
</dbReference>
<sequence>MTANDNSDQEGLWKANTFLEELPDDIRPFRDLLETYSKIPPDEVDNHLYKIRDKAWDIAHYPCIGRWSFTNLKLLQGPTFQAVIARLKAPDSQDALLDVACCVGQVSRKLAADGVDPARLYSTDLVPAFIDIGFELFRDRDRFPPGAFVAADLLKPDDAGAAALDGKVTLVHASNFFHLFPWEQQVQAAVRMVRFLKAGTTDAAIFGAQIGCPQPGEIKALMGAGTRFAHDPESLQKMWDEVGERTGTKWRVEAGWVGELPFQIPGFPEEIRYLKFAVYQA</sequence>
<dbReference type="InterPro" id="IPR041698">
    <property type="entry name" value="Methyltransf_25"/>
</dbReference>
<evidence type="ECO:0000259" key="5">
    <source>
        <dbReference type="Pfam" id="PF13649"/>
    </source>
</evidence>
<evidence type="ECO:0000256" key="1">
    <source>
        <dbReference type="ARBA" id="ARBA00005179"/>
    </source>
</evidence>
<dbReference type="GeneID" id="85313741"/>